<proteinExistence type="predicted"/>
<keyword evidence="1" id="KW-1133">Transmembrane helix</keyword>
<feature type="transmembrane region" description="Helical" evidence="1">
    <location>
        <begin position="21"/>
        <end position="42"/>
    </location>
</feature>
<keyword evidence="1" id="KW-0472">Membrane</keyword>
<name>A0A0B9G2Y7_9GAMM</name>
<evidence type="ECO:0000313" key="2">
    <source>
        <dbReference type="EMBL" id="KHT63123.1"/>
    </source>
</evidence>
<protein>
    <submittedName>
        <fullName evidence="2">Uncharacterized protein</fullName>
    </submittedName>
</protein>
<evidence type="ECO:0000313" key="3">
    <source>
        <dbReference type="Proteomes" id="UP000031278"/>
    </source>
</evidence>
<dbReference type="AlphaFoldDB" id="A0A0B9G2Y7"/>
<gene>
    <name evidence="2" type="ORF">RJ45_13655</name>
</gene>
<reference evidence="2 3" key="1">
    <citation type="submission" date="2014-12" db="EMBL/GenBank/DDBJ databases">
        <title>Genome sequencing of Photobacterium gaetbulicola AD005a.</title>
        <authorList>
            <person name="Adrian T.G.S."/>
            <person name="Chan K.G."/>
        </authorList>
    </citation>
    <scope>NUCLEOTIDE SEQUENCE [LARGE SCALE GENOMIC DNA]</scope>
    <source>
        <strain evidence="2 3">AD005a</strain>
    </source>
</reference>
<comment type="caution">
    <text evidence="2">The sequence shown here is derived from an EMBL/GenBank/DDBJ whole genome shotgun (WGS) entry which is preliminary data.</text>
</comment>
<dbReference type="EMBL" id="JWLZ01000161">
    <property type="protein sequence ID" value="KHT63123.1"/>
    <property type="molecule type" value="Genomic_DNA"/>
</dbReference>
<dbReference type="Proteomes" id="UP000031278">
    <property type="component" value="Unassembled WGS sequence"/>
</dbReference>
<accession>A0A0B9G2Y7</accession>
<organism evidence="2 3">
    <name type="scientific">Photobacterium gaetbulicola</name>
    <dbReference type="NCBI Taxonomy" id="1295392"/>
    <lineage>
        <taxon>Bacteria</taxon>
        <taxon>Pseudomonadati</taxon>
        <taxon>Pseudomonadota</taxon>
        <taxon>Gammaproteobacteria</taxon>
        <taxon>Vibrionales</taxon>
        <taxon>Vibrionaceae</taxon>
        <taxon>Photobacterium</taxon>
    </lineage>
</organism>
<dbReference type="RefSeq" id="WP_039462962.1">
    <property type="nucleotide sequence ID" value="NZ_JWLZ01000161.1"/>
</dbReference>
<evidence type="ECO:0000256" key="1">
    <source>
        <dbReference type="SAM" id="Phobius"/>
    </source>
</evidence>
<feature type="transmembrane region" description="Helical" evidence="1">
    <location>
        <begin position="48"/>
        <end position="67"/>
    </location>
</feature>
<sequence>MAFFFEREETENQVKIVLKPHSLYVMLLMLAVWLINEMVLHIMPVTQIIMPVFIVFMVIRFFSLVKVQKEVLVAMKQGKVQTSGSKFSFSKPFTYTINK</sequence>
<keyword evidence="1" id="KW-0812">Transmembrane</keyword>